<keyword evidence="10 11" id="KW-0968">Cytoplasmic vesicle</keyword>
<evidence type="ECO:0000256" key="1">
    <source>
        <dbReference type="ARBA" id="ARBA00004255"/>
    </source>
</evidence>
<accession>A0A1Y1V1R0</accession>
<keyword evidence="4 11" id="KW-0813">Transport</keyword>
<dbReference type="Gene3D" id="1.25.40.10">
    <property type="entry name" value="Tetratricopeptide repeat domain"/>
    <property type="match status" value="1"/>
</dbReference>
<dbReference type="GO" id="GO:0006890">
    <property type="term" value="P:retrograde vesicle-mediated transport, Golgi to endoplasmic reticulum"/>
    <property type="evidence" value="ECO:0007669"/>
    <property type="project" value="UniProtKB-UniRule"/>
</dbReference>
<dbReference type="GO" id="GO:0005198">
    <property type="term" value="F:structural molecule activity"/>
    <property type="evidence" value="ECO:0007669"/>
    <property type="project" value="UniProtKB-UniRule"/>
</dbReference>
<evidence type="ECO:0000313" key="13">
    <source>
        <dbReference type="Proteomes" id="UP000193719"/>
    </source>
</evidence>
<evidence type="ECO:0000256" key="10">
    <source>
        <dbReference type="ARBA" id="ARBA00023329"/>
    </source>
</evidence>
<sequence length="300" mass="34392">MAEEFDELHIIKNNFYVGNFPLVINDNTNPSTQQGRLEKQCLIFRSLIALKQYQKIIEEVNDNHPEEFCAIKLLAQYLSAKETDNKGDIENVLNTINNVLSNSNTNPVVILMFAIIYNHEEMITEALQILEKVKNRNLECTALYIQLLIKINRTDLAQKEVTQMKSWADDAALAQLTETWLNLALGGDRKYQESFYIFEELSQSINSVSPKLLTGKAICKMHASNFAEAEKLLLESLNKNSNDPDTLVNLIICSRAQGKPDELVEKYIMHLNEVCPNHPYIKDYEEKLTLFDNAAKRYTQ</sequence>
<evidence type="ECO:0000256" key="11">
    <source>
        <dbReference type="PIRNR" id="PIRNR016478"/>
    </source>
</evidence>
<keyword evidence="7 11" id="KW-0653">Protein transport</keyword>
<dbReference type="GO" id="GO:0006888">
    <property type="term" value="P:endoplasmic reticulum to Golgi vesicle-mediated transport"/>
    <property type="evidence" value="ECO:0007669"/>
    <property type="project" value="TreeGrafter"/>
</dbReference>
<dbReference type="AlphaFoldDB" id="A0A1Y1V1R0"/>
<reference evidence="12 13" key="2">
    <citation type="submission" date="2016-08" db="EMBL/GenBank/DDBJ databases">
        <title>Pervasive Adenine N6-methylation of Active Genes in Fungi.</title>
        <authorList>
            <consortium name="DOE Joint Genome Institute"/>
            <person name="Mondo S.J."/>
            <person name="Dannebaum R.O."/>
            <person name="Kuo R.C."/>
            <person name="Labutti K."/>
            <person name="Haridas S."/>
            <person name="Kuo A."/>
            <person name="Salamov A."/>
            <person name="Ahrendt S.R."/>
            <person name="Lipzen A."/>
            <person name="Sullivan W."/>
            <person name="Andreopoulos W.B."/>
            <person name="Clum A."/>
            <person name="Lindquist E."/>
            <person name="Daum C."/>
            <person name="Ramamoorthy G.K."/>
            <person name="Gryganskyi A."/>
            <person name="Culley D."/>
            <person name="Magnuson J.K."/>
            <person name="James T.Y."/>
            <person name="O'Malley M.A."/>
            <person name="Stajich J.E."/>
            <person name="Spatafora J.W."/>
            <person name="Visel A."/>
            <person name="Grigoriev I.V."/>
        </authorList>
    </citation>
    <scope>NUCLEOTIDE SEQUENCE [LARGE SCALE GENOMIC DNA]</scope>
    <source>
        <strain evidence="13">finn</strain>
    </source>
</reference>
<evidence type="ECO:0000256" key="6">
    <source>
        <dbReference type="ARBA" id="ARBA00022892"/>
    </source>
</evidence>
<evidence type="ECO:0000313" key="12">
    <source>
        <dbReference type="EMBL" id="ORX44633.1"/>
    </source>
</evidence>
<proteinExistence type="inferred from homology"/>
<comment type="similarity">
    <text evidence="3 11">Belongs to the COPE family.</text>
</comment>
<dbReference type="Proteomes" id="UP000193719">
    <property type="component" value="Unassembled WGS sequence"/>
</dbReference>
<reference evidence="12 13" key="1">
    <citation type="submission" date="2016-08" db="EMBL/GenBank/DDBJ databases">
        <title>Genomes of anaerobic fungi encode conserved fungal cellulosomes for biomass hydrolysis.</title>
        <authorList>
            <consortium name="DOE Joint Genome Institute"/>
            <person name="Haitjema C.H."/>
            <person name="Gilmore S.P."/>
            <person name="Henske J.K."/>
            <person name="Solomon K.V."/>
            <person name="De Groot R."/>
            <person name="Kuo A."/>
            <person name="Mondo S.J."/>
            <person name="Salamov A.A."/>
            <person name="Labutti K."/>
            <person name="Zhao Z."/>
            <person name="Chiniquy J."/>
            <person name="Barry K."/>
            <person name="Brewer H.M."/>
            <person name="Purvine S.O."/>
            <person name="Wright A.T."/>
            <person name="Boxma B."/>
            <person name="Van Alen T."/>
            <person name="Hackstein J.H."/>
            <person name="Baker S.E."/>
            <person name="Grigoriev I.V."/>
            <person name="O'Malley M.A."/>
        </authorList>
    </citation>
    <scope>NUCLEOTIDE SEQUENCE [LARGE SCALE GENOMIC DNA]</scope>
    <source>
        <strain evidence="13">finn</strain>
    </source>
</reference>
<dbReference type="GO" id="GO:0006891">
    <property type="term" value="P:intra-Golgi vesicle-mediated transport"/>
    <property type="evidence" value="ECO:0007669"/>
    <property type="project" value="TreeGrafter"/>
</dbReference>
<keyword evidence="9 11" id="KW-0472">Membrane</keyword>
<evidence type="ECO:0000256" key="4">
    <source>
        <dbReference type="ARBA" id="ARBA00022448"/>
    </source>
</evidence>
<comment type="caution">
    <text evidence="12">The sequence shown here is derived from an EMBL/GenBank/DDBJ whole genome shotgun (WGS) entry which is preliminary data.</text>
</comment>
<organism evidence="12 13">
    <name type="scientific">Piromyces finnis</name>
    <dbReference type="NCBI Taxonomy" id="1754191"/>
    <lineage>
        <taxon>Eukaryota</taxon>
        <taxon>Fungi</taxon>
        <taxon>Fungi incertae sedis</taxon>
        <taxon>Chytridiomycota</taxon>
        <taxon>Chytridiomycota incertae sedis</taxon>
        <taxon>Neocallimastigomycetes</taxon>
        <taxon>Neocallimastigales</taxon>
        <taxon>Neocallimastigaceae</taxon>
        <taxon>Piromyces</taxon>
    </lineage>
</organism>
<dbReference type="PANTHER" id="PTHR10805:SF0">
    <property type="entry name" value="COATOMER SUBUNIT EPSILON"/>
    <property type="match status" value="1"/>
</dbReference>
<dbReference type="GO" id="GO:0000139">
    <property type="term" value="C:Golgi membrane"/>
    <property type="evidence" value="ECO:0007669"/>
    <property type="project" value="UniProtKB-SubCell"/>
</dbReference>
<keyword evidence="13" id="KW-1185">Reference proteome</keyword>
<dbReference type="GO" id="GO:0030126">
    <property type="term" value="C:COPI vesicle coat"/>
    <property type="evidence" value="ECO:0007669"/>
    <property type="project" value="TreeGrafter"/>
</dbReference>
<dbReference type="OrthoDB" id="310217at2759"/>
<dbReference type="PANTHER" id="PTHR10805">
    <property type="entry name" value="COATOMER SUBUNIT EPSILON"/>
    <property type="match status" value="1"/>
</dbReference>
<name>A0A1Y1V1R0_9FUNG</name>
<comment type="function">
    <text evidence="11">The coatomer is a cytosolic protein complex that binds to dilysine motifs and reversibly associates with Golgi non-clathrin-coated vesicles, which further mediate biosynthetic protein transport from the ER, via the Golgi up to the trans Golgi network. The coatomer complex is required for budding from Golgi membranes, and is essential for the retrograde Golgi-to-ER transport of dilysine-tagged proteins.</text>
</comment>
<keyword evidence="5 11" id="KW-0963">Cytoplasm</keyword>
<evidence type="ECO:0000256" key="7">
    <source>
        <dbReference type="ARBA" id="ARBA00022927"/>
    </source>
</evidence>
<dbReference type="GO" id="GO:0015031">
    <property type="term" value="P:protein transport"/>
    <property type="evidence" value="ECO:0007669"/>
    <property type="project" value="UniProtKB-UniRule"/>
</dbReference>
<keyword evidence="8 11" id="KW-0333">Golgi apparatus</keyword>
<dbReference type="InterPro" id="IPR006822">
    <property type="entry name" value="Coatomer_esu"/>
</dbReference>
<evidence type="ECO:0000256" key="3">
    <source>
        <dbReference type="ARBA" id="ARBA00008827"/>
    </source>
</evidence>
<protein>
    <recommendedName>
        <fullName evidence="11">Coatomer subunit epsilon</fullName>
    </recommendedName>
</protein>
<dbReference type="InterPro" id="IPR011990">
    <property type="entry name" value="TPR-like_helical_dom_sf"/>
</dbReference>
<evidence type="ECO:0000256" key="2">
    <source>
        <dbReference type="ARBA" id="ARBA00004347"/>
    </source>
</evidence>
<gene>
    <name evidence="12" type="ORF">BCR36DRAFT_359276</name>
</gene>
<dbReference type="EMBL" id="MCFH01000044">
    <property type="protein sequence ID" value="ORX44633.1"/>
    <property type="molecule type" value="Genomic_DNA"/>
</dbReference>
<evidence type="ECO:0000256" key="5">
    <source>
        <dbReference type="ARBA" id="ARBA00022490"/>
    </source>
</evidence>
<comment type="subcellular location">
    <subcellularLocation>
        <location evidence="2">Cytoplasmic vesicle</location>
        <location evidence="2">COPI-coated vesicle membrane</location>
        <topology evidence="2">Peripheral membrane protein</topology>
        <orientation evidence="2">Cytoplasmic side</orientation>
    </subcellularLocation>
    <subcellularLocation>
        <location evidence="1">Golgi apparatus membrane</location>
        <topology evidence="1">Peripheral membrane protein</topology>
        <orientation evidence="1">Cytoplasmic side</orientation>
    </subcellularLocation>
</comment>
<evidence type="ECO:0000256" key="9">
    <source>
        <dbReference type="ARBA" id="ARBA00023136"/>
    </source>
</evidence>
<dbReference type="STRING" id="1754191.A0A1Y1V1R0"/>
<dbReference type="Pfam" id="PF04733">
    <property type="entry name" value="Coatomer_E"/>
    <property type="match status" value="1"/>
</dbReference>
<dbReference type="SUPFAM" id="SSF48452">
    <property type="entry name" value="TPR-like"/>
    <property type="match status" value="1"/>
</dbReference>
<evidence type="ECO:0000256" key="8">
    <source>
        <dbReference type="ARBA" id="ARBA00023034"/>
    </source>
</evidence>
<keyword evidence="6 11" id="KW-0931">ER-Golgi transport</keyword>
<dbReference type="PIRSF" id="PIRSF016478">
    <property type="entry name" value="Coatomer_esu"/>
    <property type="match status" value="1"/>
</dbReference>